<dbReference type="EMBL" id="JAVALS010000001">
    <property type="protein sequence ID" value="MDP5226230.1"/>
    <property type="molecule type" value="Genomic_DNA"/>
</dbReference>
<dbReference type="PANTHER" id="PTHR15160:SF1">
    <property type="entry name" value="VON HIPPEL-LINDAU DISEASE TUMOR SUPPRESSOR"/>
    <property type="match status" value="1"/>
</dbReference>
<feature type="region of interest" description="Disordered" evidence="1">
    <location>
        <begin position="138"/>
        <end position="186"/>
    </location>
</feature>
<dbReference type="PANTHER" id="PTHR15160">
    <property type="entry name" value="VON HIPPEL-LINDAU PROTEIN"/>
    <property type="match status" value="1"/>
</dbReference>
<dbReference type="InterPro" id="IPR036104">
    <property type="entry name" value="BFN_sf"/>
</dbReference>
<accession>A0ABT9IKW7</accession>
<feature type="compositionally biased region" description="Basic and acidic residues" evidence="1">
    <location>
        <begin position="167"/>
        <end position="176"/>
    </location>
</feature>
<organism evidence="3 4">
    <name type="scientific">Arthrobacter horti</name>
    <dbReference type="NCBI Taxonomy" id="3068273"/>
    <lineage>
        <taxon>Bacteria</taxon>
        <taxon>Bacillati</taxon>
        <taxon>Actinomycetota</taxon>
        <taxon>Actinomycetes</taxon>
        <taxon>Micrococcales</taxon>
        <taxon>Micrococcaceae</taxon>
        <taxon>Arthrobacter</taxon>
    </lineage>
</organism>
<dbReference type="RefSeq" id="WP_305995249.1">
    <property type="nucleotide sequence ID" value="NZ_JAVALS010000001.1"/>
</dbReference>
<name>A0ABT9IKW7_9MICC</name>
<dbReference type="PROSITE" id="PS51658">
    <property type="entry name" value="BFN"/>
    <property type="match status" value="1"/>
</dbReference>
<dbReference type="Proteomes" id="UP001232725">
    <property type="component" value="Unassembled WGS sequence"/>
</dbReference>
<evidence type="ECO:0000256" key="1">
    <source>
        <dbReference type="SAM" id="MobiDB-lite"/>
    </source>
</evidence>
<proteinExistence type="predicted"/>
<evidence type="ECO:0000259" key="2">
    <source>
        <dbReference type="PROSITE" id="PS51658"/>
    </source>
</evidence>
<feature type="domain" description="BFN" evidence="2">
    <location>
        <begin position="1"/>
        <end position="129"/>
    </location>
</feature>
<comment type="caution">
    <text evidence="3">The sequence shown here is derived from an EMBL/GenBank/DDBJ whole genome shotgun (WGS) entry which is preliminary data.</text>
</comment>
<evidence type="ECO:0000313" key="3">
    <source>
        <dbReference type="EMBL" id="MDP5226230.1"/>
    </source>
</evidence>
<reference evidence="3 4" key="1">
    <citation type="submission" date="2023-08" db="EMBL/GenBank/DDBJ databases">
        <title>Arthrobacter horti sp. nov., isolated from forest soil.</title>
        <authorList>
            <person name="Park M."/>
        </authorList>
    </citation>
    <scope>NUCLEOTIDE SEQUENCE [LARGE SCALE GENOMIC DNA]</scope>
    <source>
        <strain evidence="3 4">YJM1</strain>
    </source>
</reference>
<feature type="compositionally biased region" description="Acidic residues" evidence="1">
    <location>
        <begin position="177"/>
        <end position="186"/>
    </location>
</feature>
<evidence type="ECO:0000313" key="4">
    <source>
        <dbReference type="Proteomes" id="UP001232725"/>
    </source>
</evidence>
<dbReference type="InterPro" id="IPR003729">
    <property type="entry name" value="Bi_nuclease_dom"/>
</dbReference>
<sequence>MIEVEVVGVRIELPGNQPLVLLKEVHGERHVPIWIGPPEASAIALAQQGVVPPRPLTHDLLLDVVHSLGRELVSVTIVSVEDSVFYAQLQFDDGTSVSSRASDALALALRGHCRIWCAEQVLEEAGVLIDVQDEDAEVARPVGDDAAEQPGEGGAGDASAATAEQESELRRFREFLDDIEPEDFEP</sequence>
<dbReference type="Pfam" id="PF02577">
    <property type="entry name" value="BFN_dom"/>
    <property type="match status" value="1"/>
</dbReference>
<protein>
    <submittedName>
        <fullName evidence="3">Bifunctional nuclease family protein</fullName>
    </submittedName>
</protein>
<keyword evidence="4" id="KW-1185">Reference proteome</keyword>
<gene>
    <name evidence="3" type="ORF">Q9R02_03565</name>
</gene>
<dbReference type="Gene3D" id="3.10.690.10">
    <property type="entry name" value="Bifunctional nuclease domain"/>
    <property type="match status" value="1"/>
</dbReference>
<dbReference type="SUPFAM" id="SSF103256">
    <property type="entry name" value="Hypothetical protein TM0160"/>
    <property type="match status" value="1"/>
</dbReference>